<organism evidence="2 3">
    <name type="scientific">Tritrichomonas musculus</name>
    <dbReference type="NCBI Taxonomy" id="1915356"/>
    <lineage>
        <taxon>Eukaryota</taxon>
        <taxon>Metamonada</taxon>
        <taxon>Parabasalia</taxon>
        <taxon>Tritrichomonadida</taxon>
        <taxon>Tritrichomonadidae</taxon>
        <taxon>Tritrichomonas</taxon>
    </lineage>
</organism>
<dbReference type="Pfam" id="PF00754">
    <property type="entry name" value="F5_F8_type_C"/>
    <property type="match status" value="1"/>
</dbReference>
<comment type="caution">
    <text evidence="2">The sequence shown here is derived from an EMBL/GenBank/DDBJ whole genome shotgun (WGS) entry which is preliminary data.</text>
</comment>
<name>A0ABR2J3R1_9EUKA</name>
<feature type="domain" description="F5/8 type C" evidence="1">
    <location>
        <begin position="321"/>
        <end position="448"/>
    </location>
</feature>
<evidence type="ECO:0000313" key="3">
    <source>
        <dbReference type="Proteomes" id="UP001470230"/>
    </source>
</evidence>
<accession>A0ABR2J3R1</accession>
<dbReference type="EMBL" id="JAPFFF010000013">
    <property type="protein sequence ID" value="KAK8871957.1"/>
    <property type="molecule type" value="Genomic_DNA"/>
</dbReference>
<dbReference type="Gene3D" id="2.60.120.260">
    <property type="entry name" value="Galactose-binding domain-like"/>
    <property type="match status" value="1"/>
</dbReference>
<reference evidence="2 3" key="1">
    <citation type="submission" date="2024-04" db="EMBL/GenBank/DDBJ databases">
        <title>Tritrichomonas musculus Genome.</title>
        <authorList>
            <person name="Alves-Ferreira E."/>
            <person name="Grigg M."/>
            <person name="Lorenzi H."/>
            <person name="Galac M."/>
        </authorList>
    </citation>
    <scope>NUCLEOTIDE SEQUENCE [LARGE SCALE GENOMIC DNA]</scope>
    <source>
        <strain evidence="2 3">EAF2021</strain>
    </source>
</reference>
<proteinExistence type="predicted"/>
<evidence type="ECO:0000313" key="2">
    <source>
        <dbReference type="EMBL" id="KAK8871957.1"/>
    </source>
</evidence>
<gene>
    <name evidence="2" type="ORF">M9Y10_007705</name>
</gene>
<dbReference type="InterPro" id="IPR008979">
    <property type="entry name" value="Galactose-bd-like_sf"/>
</dbReference>
<protein>
    <recommendedName>
        <fullName evidence="1">F5/8 type C domain-containing protein</fullName>
    </recommendedName>
</protein>
<keyword evidence="3" id="KW-1185">Reference proteome</keyword>
<sequence>MEARSFILSSAGLKNVVKDKDEFTFIFGDHKISMNAIFAEFISPIVSHLHISDPTISSFQFNCNINSELNEKFGSSSKLGELFTEDIIELFKNLSSGIPISINEDQCTKLRIISIFLCNEELFQQLSKFHPFEINLSNIDRCLSEIQFMENISNPSNETKILSTTLLDFISSNFYLIDQKKLRELSFSVLFLIIQNKKLKIESEDSLFNFIKELFNDKKDNNFTIIDFLEMIEVKKLSNEKFSEFIQIINFNEITGNLWMNICSRFCTNETSNDDPSERYYFIPGKSYLYDGNKSHSFEGIINQITKEVGGNVNDKGAVIVTASSQSNTSDYPKHAVDLHNKVSYFITNNVENSWIKYDFKNKKVRPTHYSIMSEPFDKGNSHLKNWVIEGSNNNDDWNVLDSKSGITDLDNKSVFKTFKINKELKCNEYYRYLRLRITGPSASGKNILSLAALEYFGSITESNI</sequence>
<dbReference type="Proteomes" id="UP001470230">
    <property type="component" value="Unassembled WGS sequence"/>
</dbReference>
<dbReference type="InterPro" id="IPR000421">
    <property type="entry name" value="FA58C"/>
</dbReference>
<dbReference type="SUPFAM" id="SSF49785">
    <property type="entry name" value="Galactose-binding domain-like"/>
    <property type="match status" value="1"/>
</dbReference>
<evidence type="ECO:0000259" key="1">
    <source>
        <dbReference type="Pfam" id="PF00754"/>
    </source>
</evidence>